<dbReference type="InterPro" id="IPR022488">
    <property type="entry name" value="PPK2-related"/>
</dbReference>
<dbReference type="PANTHER" id="PTHR34383">
    <property type="entry name" value="POLYPHOSPHATE:AMP PHOSPHOTRANSFERASE-RELATED"/>
    <property type="match status" value="1"/>
</dbReference>
<dbReference type="Proteomes" id="UP000660708">
    <property type="component" value="Unassembled WGS sequence"/>
</dbReference>
<dbReference type="InterPro" id="IPR016898">
    <property type="entry name" value="Polyphosphate_phosphotransfera"/>
</dbReference>
<protein>
    <recommendedName>
        <fullName evidence="4">Polyphosphate kinase-2-related domain-containing protein</fullName>
    </recommendedName>
</protein>
<feature type="domain" description="Polyphosphate kinase-2-related" evidence="4">
    <location>
        <begin position="28"/>
        <end position="247"/>
    </location>
</feature>
<sequence>MTSYVSIFNTLNRGLSVKPPVTYPAMDSKKHYKHELKYWQTQLLHVQQAYFHQKKRAILVFEGWDAAGKGGAIRRMTEKLDPRGFKVFPIAKPDPEEQGRHYLYRFQTKLPPLGTMTIFDRSYYGRVLVERVEGFASENEWRRAYQEINEFERLLADDNVRIVKVFLHISEKEQLKRFTERLNNPYKRWKLTEEDIRNRKKREEYEQAIDDMFGKTDTNLAPWHVILAEHKWYARVQVLKTVVNALSEGVDISPPPIDKAVVKLAKSQLGIIQKED</sequence>
<accession>A0A8I0N0P7</accession>
<evidence type="ECO:0000259" key="4">
    <source>
        <dbReference type="Pfam" id="PF03976"/>
    </source>
</evidence>
<evidence type="ECO:0000313" key="5">
    <source>
        <dbReference type="EMBL" id="MBE0348686.1"/>
    </source>
</evidence>
<name>A0A8I0N0P7_9GAMM</name>
<dbReference type="EMBL" id="AQHF01000034">
    <property type="protein sequence ID" value="MBE0348686.1"/>
    <property type="molecule type" value="Genomic_DNA"/>
</dbReference>
<organism evidence="5 6">
    <name type="scientific">Pseudoalteromonas peptidolytica F12-50-A1</name>
    <dbReference type="NCBI Taxonomy" id="1315280"/>
    <lineage>
        <taxon>Bacteria</taxon>
        <taxon>Pseudomonadati</taxon>
        <taxon>Pseudomonadota</taxon>
        <taxon>Gammaproteobacteria</taxon>
        <taxon>Alteromonadales</taxon>
        <taxon>Pseudoalteromonadaceae</taxon>
        <taxon>Pseudoalteromonas</taxon>
    </lineage>
</organism>
<evidence type="ECO:0000256" key="3">
    <source>
        <dbReference type="ARBA" id="ARBA00022777"/>
    </source>
</evidence>
<evidence type="ECO:0000256" key="2">
    <source>
        <dbReference type="ARBA" id="ARBA00022679"/>
    </source>
</evidence>
<gene>
    <name evidence="5" type="ORF">PPEP_b0492</name>
</gene>
<dbReference type="Gene3D" id="3.40.50.300">
    <property type="entry name" value="P-loop containing nucleotide triphosphate hydrolases"/>
    <property type="match status" value="1"/>
</dbReference>
<evidence type="ECO:0000313" key="6">
    <source>
        <dbReference type="Proteomes" id="UP000660708"/>
    </source>
</evidence>
<dbReference type="PANTHER" id="PTHR34383:SF3">
    <property type="entry name" value="POLYPHOSPHATE:AMP PHOSPHOTRANSFERASE"/>
    <property type="match status" value="1"/>
</dbReference>
<dbReference type="Pfam" id="PF03976">
    <property type="entry name" value="PPK2"/>
    <property type="match status" value="1"/>
</dbReference>
<keyword evidence="2" id="KW-0808">Transferase</keyword>
<dbReference type="RefSeq" id="WP_147389995.1">
    <property type="nucleotide sequence ID" value="NZ_AQHF01000034.1"/>
</dbReference>
<reference evidence="5 6" key="1">
    <citation type="submission" date="2015-06" db="EMBL/GenBank/DDBJ databases">
        <title>Genome sequence of Pseudoalteromonas peptidolytica.</title>
        <authorList>
            <person name="Xie B.-B."/>
            <person name="Rong J.-C."/>
            <person name="Qin Q.-L."/>
            <person name="Zhang Y.-Z."/>
        </authorList>
    </citation>
    <scope>NUCLEOTIDE SEQUENCE [LARGE SCALE GENOMIC DNA]</scope>
    <source>
        <strain evidence="5 6">F12-50-A1</strain>
    </source>
</reference>
<dbReference type="AlphaFoldDB" id="A0A8I0N0P7"/>
<dbReference type="PIRSF" id="PIRSF028756">
    <property type="entry name" value="PPK2_prd"/>
    <property type="match status" value="1"/>
</dbReference>
<comment type="similarity">
    <text evidence="1">Belongs to the polyphosphate kinase 2 (PPK2) family. Class I subfamily.</text>
</comment>
<keyword evidence="3" id="KW-0418">Kinase</keyword>
<evidence type="ECO:0000256" key="1">
    <source>
        <dbReference type="ARBA" id="ARBA00009924"/>
    </source>
</evidence>
<keyword evidence="6" id="KW-1185">Reference proteome</keyword>
<dbReference type="InterPro" id="IPR027417">
    <property type="entry name" value="P-loop_NTPase"/>
</dbReference>
<proteinExistence type="inferred from homology"/>
<dbReference type="SUPFAM" id="SSF52540">
    <property type="entry name" value="P-loop containing nucleoside triphosphate hydrolases"/>
    <property type="match status" value="1"/>
</dbReference>
<dbReference type="GO" id="GO:0008976">
    <property type="term" value="F:polyphosphate kinase activity"/>
    <property type="evidence" value="ECO:0007669"/>
    <property type="project" value="InterPro"/>
</dbReference>
<comment type="caution">
    <text evidence="5">The sequence shown here is derived from an EMBL/GenBank/DDBJ whole genome shotgun (WGS) entry which is preliminary data.</text>
</comment>